<dbReference type="PANTHER" id="PTHR46609:SF6">
    <property type="entry name" value="EXONUCLEASE, PHAGE-TYPE_RECB, C-TERMINAL DOMAIN-CONTAINING PROTEIN-RELATED"/>
    <property type="match status" value="1"/>
</dbReference>
<dbReference type="InterPro" id="IPR019080">
    <property type="entry name" value="YqaJ_viral_recombinase"/>
</dbReference>
<keyword evidence="5" id="KW-1185">Reference proteome</keyword>
<dbReference type="GO" id="GO:0004519">
    <property type="term" value="F:endonuclease activity"/>
    <property type="evidence" value="ECO:0007669"/>
    <property type="project" value="UniProtKB-KW"/>
</dbReference>
<dbReference type="Proteomes" id="UP000284178">
    <property type="component" value="Unassembled WGS sequence"/>
</dbReference>
<dbReference type="InterPro" id="IPR017482">
    <property type="entry name" value="Lambda-type_endonuclease"/>
</dbReference>
<dbReference type="AlphaFoldDB" id="A0A412G498"/>
<dbReference type="NCBIfam" id="TIGR03033">
    <property type="entry name" value="phage_rel_nuc"/>
    <property type="match status" value="1"/>
</dbReference>
<evidence type="ECO:0000313" key="5">
    <source>
        <dbReference type="Proteomes" id="UP000284178"/>
    </source>
</evidence>
<organism evidence="4 5">
    <name type="scientific">Holdemania filiformis</name>
    <dbReference type="NCBI Taxonomy" id="61171"/>
    <lineage>
        <taxon>Bacteria</taxon>
        <taxon>Bacillati</taxon>
        <taxon>Bacillota</taxon>
        <taxon>Erysipelotrichia</taxon>
        <taxon>Erysipelotrichales</taxon>
        <taxon>Erysipelotrichaceae</taxon>
        <taxon>Holdemania</taxon>
    </lineage>
</organism>
<dbReference type="GeneID" id="83014651"/>
<sequence>MYKKRNSNVIKLRIPRSREEWLKDRIKGIGGSDAGAVLGLNPWKSAYTLWCEKTGKIANDVDNEAMRQGRDLEEYVAYRFAEETGKKVRKSNFSYQRKDYPFMLANVDRVVVGENAILECKTASALTRIQYKKGEIPDNYYAQCIHYMATTGVDRVYIAILVLGIGFYWYVVERDEEAINALISAEKTFWDYVVNDEEPPIDGSESTSNTLQKRYPEGYGAIDLFGREDLIALIKNLEKSKKSIEKQMDKLKNELKKELGNHEFGQTDKYKVSWKNAKQNRIDAEQLKKKYPDIYSECQKEISFRKFEIKEEDYEQ</sequence>
<feature type="transmembrane region" description="Helical" evidence="2">
    <location>
        <begin position="156"/>
        <end position="172"/>
    </location>
</feature>
<dbReference type="SUPFAM" id="SSF52980">
    <property type="entry name" value="Restriction endonuclease-like"/>
    <property type="match status" value="1"/>
</dbReference>
<keyword evidence="2" id="KW-0472">Membrane</keyword>
<dbReference type="InterPro" id="IPR011604">
    <property type="entry name" value="PDDEXK-like_dom_sf"/>
</dbReference>
<dbReference type="EMBL" id="QRUP01000004">
    <property type="protein sequence ID" value="RGR75490.1"/>
    <property type="molecule type" value="Genomic_DNA"/>
</dbReference>
<gene>
    <name evidence="4" type="ORF">DWY25_04440</name>
</gene>
<keyword evidence="2" id="KW-1133">Transmembrane helix</keyword>
<dbReference type="Gene3D" id="3.90.320.10">
    <property type="match status" value="1"/>
</dbReference>
<keyword evidence="4" id="KW-0540">Nuclease</keyword>
<evidence type="ECO:0000313" key="4">
    <source>
        <dbReference type="EMBL" id="RGR75490.1"/>
    </source>
</evidence>
<name>A0A412G498_9FIRM</name>
<dbReference type="PANTHER" id="PTHR46609">
    <property type="entry name" value="EXONUCLEASE, PHAGE-TYPE/RECB, C-TERMINAL DOMAIN-CONTAINING PROTEIN"/>
    <property type="match status" value="1"/>
</dbReference>
<evidence type="ECO:0000256" key="1">
    <source>
        <dbReference type="SAM" id="Coils"/>
    </source>
</evidence>
<keyword evidence="2" id="KW-0812">Transmembrane</keyword>
<dbReference type="InterPro" id="IPR051703">
    <property type="entry name" value="NF-kappa-B_Signaling_Reg"/>
</dbReference>
<feature type="domain" description="YqaJ viral recombinase" evidence="3">
    <location>
        <begin position="20"/>
        <end position="153"/>
    </location>
</feature>
<keyword evidence="4" id="KW-0255">Endonuclease</keyword>
<protein>
    <submittedName>
        <fullName evidence="4">Endonuclease</fullName>
    </submittedName>
</protein>
<dbReference type="RefSeq" id="WP_117894213.1">
    <property type="nucleotide sequence ID" value="NZ_CABJCV010000004.1"/>
</dbReference>
<dbReference type="Pfam" id="PF09588">
    <property type="entry name" value="YqaJ"/>
    <property type="match status" value="1"/>
</dbReference>
<comment type="caution">
    <text evidence="4">The sequence shown here is derived from an EMBL/GenBank/DDBJ whole genome shotgun (WGS) entry which is preliminary data.</text>
</comment>
<evidence type="ECO:0000259" key="3">
    <source>
        <dbReference type="Pfam" id="PF09588"/>
    </source>
</evidence>
<dbReference type="InterPro" id="IPR011335">
    <property type="entry name" value="Restrct_endonuc-II-like"/>
</dbReference>
<reference evidence="4 5" key="1">
    <citation type="submission" date="2018-08" db="EMBL/GenBank/DDBJ databases">
        <title>A genome reference for cultivated species of the human gut microbiota.</title>
        <authorList>
            <person name="Zou Y."/>
            <person name="Xue W."/>
            <person name="Luo G."/>
        </authorList>
    </citation>
    <scope>NUCLEOTIDE SEQUENCE [LARGE SCALE GENOMIC DNA]</scope>
    <source>
        <strain evidence="4 5">AF24-29</strain>
    </source>
</reference>
<accession>A0A412G498</accession>
<keyword evidence="1" id="KW-0175">Coiled coil</keyword>
<proteinExistence type="predicted"/>
<keyword evidence="4" id="KW-0378">Hydrolase</keyword>
<evidence type="ECO:0000256" key="2">
    <source>
        <dbReference type="SAM" id="Phobius"/>
    </source>
</evidence>
<feature type="coiled-coil region" evidence="1">
    <location>
        <begin position="227"/>
        <end position="261"/>
    </location>
</feature>